<feature type="non-terminal residue" evidence="3">
    <location>
        <position position="80"/>
    </location>
</feature>
<gene>
    <name evidence="3" type="ORF">BDN71DRAFT_1355387</name>
</gene>
<dbReference type="Pfam" id="PF20149">
    <property type="entry name" value="DUF6532"/>
    <property type="match status" value="1"/>
</dbReference>
<proteinExistence type="predicted"/>
<dbReference type="AlphaFoldDB" id="A0A9P5ZGY8"/>
<organism evidence="3 4">
    <name type="scientific">Pleurotus eryngii</name>
    <name type="common">Boletus of the steppes</name>
    <dbReference type="NCBI Taxonomy" id="5323"/>
    <lineage>
        <taxon>Eukaryota</taxon>
        <taxon>Fungi</taxon>
        <taxon>Dikarya</taxon>
        <taxon>Basidiomycota</taxon>
        <taxon>Agaricomycotina</taxon>
        <taxon>Agaricomycetes</taxon>
        <taxon>Agaricomycetidae</taxon>
        <taxon>Agaricales</taxon>
        <taxon>Pleurotineae</taxon>
        <taxon>Pleurotaceae</taxon>
        <taxon>Pleurotus</taxon>
    </lineage>
</organism>
<keyword evidence="4" id="KW-1185">Reference proteome</keyword>
<sequence length="80" mass="9196">PSSQELELPIAMVSLAATVIHASLVKWDNNTQKTRTFRAEEYQDIYEGHKAFLESLKAERVKFFHKIMHGLYETVAYVAP</sequence>
<accession>A0A9P5ZGY8</accession>
<dbReference type="Proteomes" id="UP000807025">
    <property type="component" value="Unassembled WGS sequence"/>
</dbReference>
<evidence type="ECO:0000313" key="4">
    <source>
        <dbReference type="Proteomes" id="UP000807025"/>
    </source>
</evidence>
<feature type="non-terminal residue" evidence="3">
    <location>
        <position position="1"/>
    </location>
</feature>
<name>A0A9P5ZGY8_PLEER</name>
<feature type="domain" description="DUF6532" evidence="2">
    <location>
        <begin position="7"/>
        <end position="55"/>
    </location>
</feature>
<dbReference type="InterPro" id="IPR045341">
    <property type="entry name" value="DUF6532"/>
</dbReference>
<keyword evidence="1" id="KW-0472">Membrane</keyword>
<comment type="caution">
    <text evidence="3">The sequence shown here is derived from an EMBL/GenBank/DDBJ whole genome shotgun (WGS) entry which is preliminary data.</text>
</comment>
<keyword evidence="1" id="KW-1133">Transmembrane helix</keyword>
<dbReference type="OrthoDB" id="3028721at2759"/>
<protein>
    <recommendedName>
        <fullName evidence="2">DUF6532 domain-containing protein</fullName>
    </recommendedName>
</protein>
<evidence type="ECO:0000259" key="2">
    <source>
        <dbReference type="Pfam" id="PF20149"/>
    </source>
</evidence>
<dbReference type="EMBL" id="MU154853">
    <property type="protein sequence ID" value="KAF9486935.1"/>
    <property type="molecule type" value="Genomic_DNA"/>
</dbReference>
<keyword evidence="1" id="KW-0812">Transmembrane</keyword>
<evidence type="ECO:0000313" key="3">
    <source>
        <dbReference type="EMBL" id="KAF9486935.1"/>
    </source>
</evidence>
<evidence type="ECO:0000256" key="1">
    <source>
        <dbReference type="SAM" id="Phobius"/>
    </source>
</evidence>
<feature type="transmembrane region" description="Helical" evidence="1">
    <location>
        <begin position="6"/>
        <end position="25"/>
    </location>
</feature>
<reference evidence="3" key="1">
    <citation type="submission" date="2020-11" db="EMBL/GenBank/DDBJ databases">
        <authorList>
            <consortium name="DOE Joint Genome Institute"/>
            <person name="Ahrendt S."/>
            <person name="Riley R."/>
            <person name="Andreopoulos W."/>
            <person name="Labutti K."/>
            <person name="Pangilinan J."/>
            <person name="Ruiz-Duenas F.J."/>
            <person name="Barrasa J.M."/>
            <person name="Sanchez-Garcia M."/>
            <person name="Camarero S."/>
            <person name="Miyauchi S."/>
            <person name="Serrano A."/>
            <person name="Linde D."/>
            <person name="Babiker R."/>
            <person name="Drula E."/>
            <person name="Ayuso-Fernandez I."/>
            <person name="Pacheco R."/>
            <person name="Padilla G."/>
            <person name="Ferreira P."/>
            <person name="Barriuso J."/>
            <person name="Kellner H."/>
            <person name="Castanera R."/>
            <person name="Alfaro M."/>
            <person name="Ramirez L."/>
            <person name="Pisabarro A.G."/>
            <person name="Kuo A."/>
            <person name="Tritt A."/>
            <person name="Lipzen A."/>
            <person name="He G."/>
            <person name="Yan M."/>
            <person name="Ng V."/>
            <person name="Cullen D."/>
            <person name="Martin F."/>
            <person name="Rosso M.-N."/>
            <person name="Henrissat B."/>
            <person name="Hibbett D."/>
            <person name="Martinez A.T."/>
            <person name="Grigoriev I.V."/>
        </authorList>
    </citation>
    <scope>NUCLEOTIDE SEQUENCE</scope>
    <source>
        <strain evidence="3">ATCC 90797</strain>
    </source>
</reference>